<protein>
    <submittedName>
        <fullName evidence="1">Uncharacterized protein</fullName>
    </submittedName>
</protein>
<reference evidence="1" key="1">
    <citation type="journal article" date="2019" name="ISME J.">
        <title>Cobaviruses - a new globally distributed phage group infecting Rhodobacteraceae in marine ecosystems.</title>
        <authorList>
            <person name="Bischoff V."/>
            <person name="Bunk B."/>
            <person name="Meier-Kolthoff J.P."/>
            <person name="Sproer C."/>
            <person name="Poehlein A."/>
            <person name="Dogs M."/>
            <person name="Nguyen M."/>
            <person name="Petersen J."/>
            <person name="Daniel R."/>
            <person name="Overmann J."/>
            <person name="Goker M."/>
            <person name="Simon M."/>
            <person name="Brinkhoff T."/>
            <person name="Moraru C."/>
        </authorList>
    </citation>
    <scope>NUCLEOTIDE SEQUENCE</scope>
</reference>
<dbReference type="Proteomes" id="UP000272148">
    <property type="component" value="Segment"/>
</dbReference>
<accession>A0A3G2YR76</accession>
<organism evidence="1">
    <name type="scientific">Lentibacter phage vB_LenP_ICBM3</name>
    <dbReference type="NCBI Taxonomy" id="2301530"/>
    <lineage>
        <taxon>Viruses</taxon>
        <taxon>Duplodnaviria</taxon>
        <taxon>Heunggongvirae</taxon>
        <taxon>Uroviricota</taxon>
        <taxon>Caudoviricetes</taxon>
        <taxon>Zobellviridae</taxon>
        <taxon>Cobavirinae</taxon>
        <taxon>Siovirus</taxon>
        <taxon>Siovirus germanense</taxon>
    </lineage>
</organism>
<sequence length="60" mass="7128">MMRCYICNAMTTDNEIYWEEDRQDWSPCPKCIAKVKEAQNVELFDGLRTQETPAMPKLRE</sequence>
<dbReference type="EMBL" id="MF431615">
    <property type="protein sequence ID" value="AYP28045.1"/>
    <property type="molecule type" value="Genomic_DNA"/>
</dbReference>
<evidence type="ECO:0000313" key="1">
    <source>
        <dbReference type="EMBL" id="AYP28045.1"/>
    </source>
</evidence>
<proteinExistence type="predicted"/>
<name>A0A3G2YR76_9CAUD</name>